<dbReference type="PANTHER" id="PTHR43208:SF1">
    <property type="entry name" value="ABC TRANSPORTER SUBSTRATE-BINDING PROTEIN"/>
    <property type="match status" value="1"/>
</dbReference>
<dbReference type="Gene3D" id="3.40.50.2300">
    <property type="match status" value="4"/>
</dbReference>
<dbReference type="AlphaFoldDB" id="A0A3E4QU05"/>
<sequence length="639" mass="69377">MANDYSHARRLGLRAYRADVAAGRYPYPPALDDMLEGTGSQGTRSLGVMEIPLDCVAGTRTRGRQSALASNFMPLLEQGSEFATKWSALACAYAEQGFREPVVVYEYLQRFYVQEGNKRVSVALFYGAKSIAARVERVIPMASDEDAFCLYRAFEKFWQGCAVYGIVANDPESFAGIARAFGYALGERWEDRDVLALKALLARFHAAWNKSKIAGDSLGEGDALAFYVRVLGRDRACALTMDQTEAAVLRLKPEFELNATGEVPAHLEEPPEVRGSISRAFSAPVSVREPLNVAFLFDDDPQVSSWDASHEEGRAGAQRQMTDQLQTRCWYECDSAVSYARAVDEAACWGAHVVVSLGASQLEYARRAAVEYPDVAFYIASLTGAATVRGFGTRGYEAKYLLGMVAGAMTASHEIGYVLDRGEGAISEMNAFALGAAAVDAHARICACSSADQLAAFARDRALDMACLSNFADPFNPRVGWGLVRVDTAGRFSQVAWPEWHWDRYYALLFRAVREDVLHGDHTEARGIEPALWWGMSSGVIDVGLDEDVPTGVQGLIAMARQALKGHQLEPFAGELVSLTGMVQPQGSGRLSAADIVGMQWVNSNIDCSNASGTAFDNHNGNHGGMVSIDARLQGGAGR</sequence>
<reference evidence="3 4" key="1">
    <citation type="submission" date="2018-08" db="EMBL/GenBank/DDBJ databases">
        <title>A genome reference for cultivated species of the human gut microbiota.</title>
        <authorList>
            <person name="Zou Y."/>
            <person name="Xue W."/>
            <person name="Luo G."/>
        </authorList>
    </citation>
    <scope>NUCLEOTIDE SEQUENCE [LARGE SCALE GENOMIC DNA]</scope>
    <source>
        <strain evidence="3 4">TF08-14</strain>
    </source>
</reference>
<dbReference type="GO" id="GO:0005886">
    <property type="term" value="C:plasma membrane"/>
    <property type="evidence" value="ECO:0007669"/>
    <property type="project" value="InterPro"/>
</dbReference>
<gene>
    <name evidence="3" type="ORF">DXC81_05455</name>
</gene>
<evidence type="ECO:0000313" key="3">
    <source>
        <dbReference type="EMBL" id="RGL10478.1"/>
    </source>
</evidence>
<dbReference type="Pfam" id="PF02608">
    <property type="entry name" value="Bmp"/>
    <property type="match status" value="1"/>
</dbReference>
<protein>
    <submittedName>
        <fullName evidence="3">BMP family ABC transporter substrate-binding protein</fullName>
    </submittedName>
</protein>
<evidence type="ECO:0000256" key="1">
    <source>
        <dbReference type="ARBA" id="ARBA00022729"/>
    </source>
</evidence>
<dbReference type="PANTHER" id="PTHR43208">
    <property type="entry name" value="ABC TRANSPORTER SUBSTRATE-BINDING PROTEIN"/>
    <property type="match status" value="1"/>
</dbReference>
<dbReference type="EMBL" id="QSRJ01000005">
    <property type="protein sequence ID" value="RGL10478.1"/>
    <property type="molecule type" value="Genomic_DNA"/>
</dbReference>
<dbReference type="RefSeq" id="WP_117679535.1">
    <property type="nucleotide sequence ID" value="NZ_QSRJ01000005.1"/>
</dbReference>
<dbReference type="InterPro" id="IPR052910">
    <property type="entry name" value="ABC-Purine-Binding"/>
</dbReference>
<evidence type="ECO:0000313" key="4">
    <source>
        <dbReference type="Proteomes" id="UP000260943"/>
    </source>
</evidence>
<accession>A0A3E4QU05</accession>
<feature type="domain" description="ABC transporter substrate-binding protein PnrA-like" evidence="2">
    <location>
        <begin position="292"/>
        <end position="445"/>
    </location>
</feature>
<dbReference type="InterPro" id="IPR003760">
    <property type="entry name" value="PnrA-like"/>
</dbReference>
<organism evidence="3 4">
    <name type="scientific">Collinsella tanakaei</name>
    <dbReference type="NCBI Taxonomy" id="626935"/>
    <lineage>
        <taxon>Bacteria</taxon>
        <taxon>Bacillati</taxon>
        <taxon>Actinomycetota</taxon>
        <taxon>Coriobacteriia</taxon>
        <taxon>Coriobacteriales</taxon>
        <taxon>Coriobacteriaceae</taxon>
        <taxon>Collinsella</taxon>
    </lineage>
</organism>
<comment type="caution">
    <text evidence="3">The sequence shown here is derived from an EMBL/GenBank/DDBJ whole genome shotgun (WGS) entry which is preliminary data.</text>
</comment>
<name>A0A3E4QU05_9ACTN</name>
<proteinExistence type="predicted"/>
<keyword evidence="1" id="KW-0732">Signal</keyword>
<dbReference type="Proteomes" id="UP000260943">
    <property type="component" value="Unassembled WGS sequence"/>
</dbReference>
<evidence type="ECO:0000259" key="2">
    <source>
        <dbReference type="Pfam" id="PF02608"/>
    </source>
</evidence>